<evidence type="ECO:0000313" key="3">
    <source>
        <dbReference type="Proteomes" id="UP000826195"/>
    </source>
</evidence>
<name>A0AAV7IDK7_COTGL</name>
<dbReference type="EMBL" id="JAHXZJ010001864">
    <property type="protein sequence ID" value="KAH0549733.1"/>
    <property type="molecule type" value="Genomic_DNA"/>
</dbReference>
<evidence type="ECO:0000313" key="2">
    <source>
        <dbReference type="EMBL" id="KAH0549733.1"/>
    </source>
</evidence>
<feature type="compositionally biased region" description="Polar residues" evidence="1">
    <location>
        <begin position="61"/>
        <end position="77"/>
    </location>
</feature>
<keyword evidence="3" id="KW-1185">Reference proteome</keyword>
<reference evidence="2 3" key="1">
    <citation type="journal article" date="2021" name="J. Hered.">
        <title>A chromosome-level genome assembly of the parasitoid wasp, Cotesia glomerata (Hymenoptera: Braconidae).</title>
        <authorList>
            <person name="Pinto B.J."/>
            <person name="Weis J.J."/>
            <person name="Gamble T."/>
            <person name="Ode P.J."/>
            <person name="Paul R."/>
            <person name="Zaspel J.M."/>
        </authorList>
    </citation>
    <scope>NUCLEOTIDE SEQUENCE [LARGE SCALE GENOMIC DNA]</scope>
    <source>
        <strain evidence="2">CgM1</strain>
    </source>
</reference>
<feature type="region of interest" description="Disordered" evidence="1">
    <location>
        <begin position="1"/>
        <end position="88"/>
    </location>
</feature>
<feature type="compositionally biased region" description="Acidic residues" evidence="1">
    <location>
        <begin position="1"/>
        <end position="24"/>
    </location>
</feature>
<gene>
    <name evidence="2" type="ORF">KQX54_013242</name>
</gene>
<protein>
    <submittedName>
        <fullName evidence="2">Uncharacterized protein</fullName>
    </submittedName>
</protein>
<dbReference type="Proteomes" id="UP000826195">
    <property type="component" value="Unassembled WGS sequence"/>
</dbReference>
<organism evidence="2 3">
    <name type="scientific">Cotesia glomerata</name>
    <name type="common">Lepidopteran parasitic wasp</name>
    <name type="synonym">Apanteles glomeratus</name>
    <dbReference type="NCBI Taxonomy" id="32391"/>
    <lineage>
        <taxon>Eukaryota</taxon>
        <taxon>Metazoa</taxon>
        <taxon>Ecdysozoa</taxon>
        <taxon>Arthropoda</taxon>
        <taxon>Hexapoda</taxon>
        <taxon>Insecta</taxon>
        <taxon>Pterygota</taxon>
        <taxon>Neoptera</taxon>
        <taxon>Endopterygota</taxon>
        <taxon>Hymenoptera</taxon>
        <taxon>Apocrita</taxon>
        <taxon>Ichneumonoidea</taxon>
        <taxon>Braconidae</taxon>
        <taxon>Microgastrinae</taxon>
        <taxon>Cotesia</taxon>
    </lineage>
</organism>
<evidence type="ECO:0000256" key="1">
    <source>
        <dbReference type="SAM" id="MobiDB-lite"/>
    </source>
</evidence>
<comment type="caution">
    <text evidence="2">The sequence shown here is derived from an EMBL/GenBank/DDBJ whole genome shotgun (WGS) entry which is preliminary data.</text>
</comment>
<feature type="compositionally biased region" description="Basic and acidic residues" evidence="1">
    <location>
        <begin position="25"/>
        <end position="36"/>
    </location>
</feature>
<dbReference type="AlphaFoldDB" id="A0AAV7IDK7"/>
<accession>A0AAV7IDK7</accession>
<feature type="compositionally biased region" description="Basic and acidic residues" evidence="1">
    <location>
        <begin position="49"/>
        <end position="60"/>
    </location>
</feature>
<sequence>MHDGEDDGLEDYDTDSSEELQIAEEVEHNDSINPERLDDDDYNDGGYSEYEHNIRNEANENRSSADSLRSNTNNANENIDDSERNGNKNTYTLDHCFGRLRIQNEMLQDMKTAFTTKVTTNGIKGISLLITLPEFDISKGVVVESMHAVFLGAIKQHTDLLMTIATAEFYIGNPTVLERINQRLLAIKPPTRRSRLPSKHGFGKIHSIVEFTSVTGSIIRGFFIMHFQEKKKMFDVDYIIKIEETENIKFVSADEDIMPAVIISTVNGRYAFKLANCWETD</sequence>
<proteinExistence type="predicted"/>